<proteinExistence type="predicted"/>
<accession>A0A3E4LPH4</accession>
<comment type="caution">
    <text evidence="1">The sequence shown here is derived from an EMBL/GenBank/DDBJ whole genome shotgun (WGS) entry which is preliminary data.</text>
</comment>
<evidence type="ECO:0000313" key="2">
    <source>
        <dbReference type="Proteomes" id="UP000260793"/>
    </source>
</evidence>
<evidence type="ECO:0000313" key="1">
    <source>
        <dbReference type="EMBL" id="RGK39349.1"/>
    </source>
</evidence>
<dbReference type="EMBL" id="QSQN01000020">
    <property type="protein sequence ID" value="RGK39349.1"/>
    <property type="molecule type" value="Genomic_DNA"/>
</dbReference>
<dbReference type="Proteomes" id="UP000260793">
    <property type="component" value="Unassembled WGS sequence"/>
</dbReference>
<dbReference type="AlphaFoldDB" id="A0A3E4LPH4"/>
<reference evidence="1 2" key="1">
    <citation type="submission" date="2018-08" db="EMBL/GenBank/DDBJ databases">
        <title>A genome reference for cultivated species of the human gut microbiota.</title>
        <authorList>
            <person name="Zou Y."/>
            <person name="Xue W."/>
            <person name="Luo G."/>
        </authorList>
    </citation>
    <scope>NUCLEOTIDE SEQUENCE [LARGE SCALE GENOMIC DNA]</scope>
    <source>
        <strain evidence="1 2">TF11-7</strain>
    </source>
</reference>
<organism evidence="1 2">
    <name type="scientific">[Ruminococcus] lactaris</name>
    <dbReference type="NCBI Taxonomy" id="46228"/>
    <lineage>
        <taxon>Bacteria</taxon>
        <taxon>Bacillati</taxon>
        <taxon>Bacillota</taxon>
        <taxon>Clostridia</taxon>
        <taxon>Lachnospirales</taxon>
        <taxon>Lachnospiraceae</taxon>
        <taxon>Mediterraneibacter</taxon>
    </lineage>
</organism>
<protein>
    <submittedName>
        <fullName evidence="1">Uncharacterized protein</fullName>
    </submittedName>
</protein>
<dbReference type="RefSeq" id="WP_023921649.1">
    <property type="nucleotide sequence ID" value="NZ_CAUBJD010000036.1"/>
</dbReference>
<name>A0A3E4LPH4_9FIRM</name>
<sequence>MGKFKRGSYYSVNADIRGNSDFDVNLIAEDQKIKFKNISYSTDSDGALSFGVEGNTDEEVSVSVSSDRTSFSINNSGELEGSATMKVGKDTYTVKDKMSLEEVSFEESIKTEDEVGSITSTIGIKRKNDNGWTPLPVPAVEPEPIQLPQFEAPDINWGYVAAGVAVGVIIAGAIVLAPETGGASLVALAVV</sequence>
<gene>
    <name evidence="1" type="ORF">DXD17_08650</name>
</gene>